<dbReference type="PROSITE" id="PS50126">
    <property type="entry name" value="S1"/>
    <property type="match status" value="1"/>
</dbReference>
<dbReference type="Pfam" id="PF22706">
    <property type="entry name" value="Tex_central_region"/>
    <property type="match status" value="1"/>
</dbReference>
<dbReference type="GO" id="GO:0003735">
    <property type="term" value="F:structural constituent of ribosome"/>
    <property type="evidence" value="ECO:0007669"/>
    <property type="project" value="TreeGrafter"/>
</dbReference>
<name>A0A498CJK4_9FIRM</name>
<dbReference type="InterPro" id="IPR012337">
    <property type="entry name" value="RNaseH-like_sf"/>
</dbReference>
<protein>
    <submittedName>
        <fullName evidence="2">RNA-binding transcriptional accessory protein</fullName>
    </submittedName>
</protein>
<dbReference type="SUPFAM" id="SSF53098">
    <property type="entry name" value="Ribonuclease H-like"/>
    <property type="match status" value="1"/>
</dbReference>
<dbReference type="FunFam" id="1.10.150.310:FF:000001">
    <property type="entry name" value="RNA-binding transcriptional accessory protein"/>
    <property type="match status" value="1"/>
</dbReference>
<keyword evidence="3" id="KW-1185">Reference proteome</keyword>
<dbReference type="GO" id="GO:0006139">
    <property type="term" value="P:nucleobase-containing compound metabolic process"/>
    <property type="evidence" value="ECO:0007669"/>
    <property type="project" value="InterPro"/>
</dbReference>
<dbReference type="InterPro" id="IPR010994">
    <property type="entry name" value="RuvA_2-like"/>
</dbReference>
<dbReference type="Pfam" id="PF09371">
    <property type="entry name" value="Tex_N"/>
    <property type="match status" value="1"/>
</dbReference>
<dbReference type="InterPro" id="IPR050437">
    <property type="entry name" value="Ribos_protein_bS1-like"/>
</dbReference>
<dbReference type="SMART" id="SM00732">
    <property type="entry name" value="YqgFc"/>
    <property type="match status" value="1"/>
</dbReference>
<dbReference type="Gene3D" id="1.10.150.310">
    <property type="entry name" value="Tex RuvX-like domain-like"/>
    <property type="match status" value="1"/>
</dbReference>
<accession>A0A498CJK4</accession>
<dbReference type="FunFam" id="2.40.50.140:FF:000051">
    <property type="entry name" value="RNA-binding transcriptional accessory protein"/>
    <property type="match status" value="1"/>
</dbReference>
<dbReference type="AlphaFoldDB" id="A0A498CJK4"/>
<dbReference type="SUPFAM" id="SSF50249">
    <property type="entry name" value="Nucleic acid-binding proteins"/>
    <property type="match status" value="1"/>
</dbReference>
<dbReference type="PANTHER" id="PTHR10724">
    <property type="entry name" value="30S RIBOSOMAL PROTEIN S1"/>
    <property type="match status" value="1"/>
</dbReference>
<organism evidence="2 3">
    <name type="scientific">Anaerotruncus massiliensis</name>
    <name type="common">ex Liu et al. 2021</name>
    <dbReference type="NCBI Taxonomy" id="2321404"/>
    <lineage>
        <taxon>Bacteria</taxon>
        <taxon>Bacillati</taxon>
        <taxon>Bacillota</taxon>
        <taxon>Clostridia</taxon>
        <taxon>Eubacteriales</taxon>
        <taxon>Oscillospiraceae</taxon>
        <taxon>Anaerotruncus</taxon>
    </lineage>
</organism>
<dbReference type="InterPro" id="IPR041692">
    <property type="entry name" value="HHH_9"/>
</dbReference>
<dbReference type="Gene3D" id="1.10.3500.10">
    <property type="entry name" value="Tex N-terminal region-like"/>
    <property type="match status" value="1"/>
</dbReference>
<feature type="domain" description="S1 motif" evidence="1">
    <location>
        <begin position="645"/>
        <end position="714"/>
    </location>
</feature>
<dbReference type="InterPro" id="IPR055179">
    <property type="entry name" value="Tex-like_central_region"/>
</dbReference>
<comment type="caution">
    <text evidence="2">The sequence shown here is derived from an EMBL/GenBank/DDBJ whole genome shotgun (WGS) entry which is preliminary data.</text>
</comment>
<proteinExistence type="predicted"/>
<dbReference type="GO" id="GO:0006412">
    <property type="term" value="P:translation"/>
    <property type="evidence" value="ECO:0007669"/>
    <property type="project" value="TreeGrafter"/>
</dbReference>
<dbReference type="Pfam" id="PF12836">
    <property type="entry name" value="HHH_3"/>
    <property type="match status" value="1"/>
</dbReference>
<dbReference type="InterPro" id="IPR018974">
    <property type="entry name" value="Tex-like_N"/>
</dbReference>
<dbReference type="CDD" id="cd05685">
    <property type="entry name" value="S1_Tex"/>
    <property type="match status" value="1"/>
</dbReference>
<dbReference type="InterPro" id="IPR032639">
    <property type="entry name" value="Tex_YqgF"/>
</dbReference>
<dbReference type="FunFam" id="3.30.420.140:FF:000001">
    <property type="entry name" value="RNA-binding transcriptional accessory protein"/>
    <property type="match status" value="1"/>
</dbReference>
<dbReference type="GO" id="GO:0005737">
    <property type="term" value="C:cytoplasm"/>
    <property type="evidence" value="ECO:0007669"/>
    <property type="project" value="UniProtKB-ARBA"/>
</dbReference>
<dbReference type="Gene3D" id="2.40.50.140">
    <property type="entry name" value="Nucleic acid-binding proteins"/>
    <property type="match status" value="1"/>
</dbReference>
<evidence type="ECO:0000313" key="3">
    <source>
        <dbReference type="Proteomes" id="UP000276301"/>
    </source>
</evidence>
<dbReference type="PANTHER" id="PTHR10724:SF10">
    <property type="entry name" value="S1 RNA-BINDING DOMAIN-CONTAINING PROTEIN 1"/>
    <property type="match status" value="1"/>
</dbReference>
<dbReference type="InterPro" id="IPR023323">
    <property type="entry name" value="Tex-like_dom_sf"/>
</dbReference>
<dbReference type="Pfam" id="PF16921">
    <property type="entry name" value="Tex_YqgF"/>
    <property type="match status" value="1"/>
</dbReference>
<dbReference type="SUPFAM" id="SSF47781">
    <property type="entry name" value="RuvA domain 2-like"/>
    <property type="match status" value="2"/>
</dbReference>
<dbReference type="InterPro" id="IPR003029">
    <property type="entry name" value="S1_domain"/>
</dbReference>
<dbReference type="InterPro" id="IPR044146">
    <property type="entry name" value="S1_Tex"/>
</dbReference>
<dbReference type="InterPro" id="IPR023319">
    <property type="entry name" value="Tex-like_HTH_dom_sf"/>
</dbReference>
<dbReference type="InterPro" id="IPR006641">
    <property type="entry name" value="YqgF/RNaseH-like_dom"/>
</dbReference>
<evidence type="ECO:0000259" key="1">
    <source>
        <dbReference type="PROSITE" id="PS50126"/>
    </source>
</evidence>
<dbReference type="SUPFAM" id="SSF158832">
    <property type="entry name" value="Tex N-terminal region-like"/>
    <property type="match status" value="1"/>
</dbReference>
<sequence length="717" mass="78267">MDFSAILSREFHIAKDYVDNIIALIDEGNTIPFIARYRKEKTGSCDDQVLRELADRLDYLRGLQKRREEVSASITEQGKMTDELAADIASAETLARLEDIYRPYKQKRRTRATIAKERGLEPLAALLLAQDRMSGTPEELARPFVDPEKEVASVEDALAGASDIIAEQVSDSAEGRQRLREYYRRNAVLRSAAADAGRDSVYATYYDYAEPVSKVPSHRVLAINRGEKEGFLKVSVEADADYAAGLLTGLFVKKGSITTPLVTAAVEDAYKRLVHPSLEREMRADLTDMADEQAIKNFGVNLKALLMQPPVKGRTVLAIDPAYRTGCKIAVVDPTGKVLDTTVIYPTPPQNKTAEAKRTLSALIKKHGVQVLSIGNGTASKESEIFAAELIRELDCGLSYMMVNEAGASVYSASKLGAAEFPEFDVSLRSAVSIARRLQDPLAELVKIDPKSVGVGQYQHDMPPKRLDETLGGVVEDCVNRVGVDLNTASASLLGYVSGLSATVAKNIVAWREENGAFTSRAQLKKVPKLGPKAYEQCAGFLRIPHAKNVLDNTGVHPESYDAAKALLARFGYTLDDVAAGNLAGLPDKVRAAGEGKVAEACGVGVPTLRDIVCDLMKPGRDLRDELPPPMLRTDIMDLKDLKPGMELTGTVRNVIDFGVFVDIGVHQDGLVHISQITNRFIKHPSELLKVGDIVTVWVLSVDVPRKRISLTMKKPA</sequence>
<dbReference type="EMBL" id="RCHT01000049">
    <property type="protein sequence ID" value="RLL06979.1"/>
    <property type="molecule type" value="Genomic_DNA"/>
</dbReference>
<dbReference type="InterPro" id="IPR037027">
    <property type="entry name" value="YqgF/RNaseH-like_dom_sf"/>
</dbReference>
<dbReference type="FunFam" id="1.10.10.650:FF:000001">
    <property type="entry name" value="S1 RNA-binding domain 1"/>
    <property type="match status" value="1"/>
</dbReference>
<evidence type="ECO:0000313" key="2">
    <source>
        <dbReference type="EMBL" id="RLL06979.1"/>
    </source>
</evidence>
<reference evidence="2 3" key="1">
    <citation type="submission" date="2018-10" db="EMBL/GenBank/DDBJ databases">
        <title>Anaerotruncus faecis sp. nov., isolated from human feces.</title>
        <authorList>
            <person name="Wang Y.-J."/>
        </authorList>
    </citation>
    <scope>NUCLEOTIDE SEQUENCE [LARGE SCALE GENOMIC DNA]</scope>
    <source>
        <strain evidence="2 3">22A2-44</strain>
    </source>
</reference>
<dbReference type="Proteomes" id="UP000276301">
    <property type="component" value="Unassembled WGS sequence"/>
</dbReference>
<dbReference type="Gene3D" id="1.10.10.650">
    <property type="entry name" value="RuvA domain 2-like"/>
    <property type="match status" value="1"/>
</dbReference>
<dbReference type="GO" id="GO:0003729">
    <property type="term" value="F:mRNA binding"/>
    <property type="evidence" value="ECO:0007669"/>
    <property type="project" value="TreeGrafter"/>
</dbReference>
<dbReference type="InterPro" id="IPR012340">
    <property type="entry name" value="NA-bd_OB-fold"/>
</dbReference>
<dbReference type="Gene3D" id="3.30.420.140">
    <property type="entry name" value="YqgF/RNase H-like domain"/>
    <property type="match status" value="1"/>
</dbReference>
<dbReference type="RefSeq" id="WP_121587665.1">
    <property type="nucleotide sequence ID" value="NZ_RCHT01000049.1"/>
</dbReference>
<dbReference type="SMART" id="SM00316">
    <property type="entry name" value="S1"/>
    <property type="match status" value="1"/>
</dbReference>
<dbReference type="Pfam" id="PF17674">
    <property type="entry name" value="HHH_9"/>
    <property type="match status" value="1"/>
</dbReference>
<dbReference type="Pfam" id="PF00575">
    <property type="entry name" value="S1"/>
    <property type="match status" value="1"/>
</dbReference>
<gene>
    <name evidence="2" type="ORF">D4A47_13380</name>
</gene>